<comment type="similarity">
    <text evidence="1">Belongs to the shugoshin family.</text>
</comment>
<dbReference type="GO" id="GO:0005634">
    <property type="term" value="C:nucleus"/>
    <property type="evidence" value="ECO:0007669"/>
    <property type="project" value="InterPro"/>
</dbReference>
<feature type="compositionally biased region" description="Basic and acidic residues" evidence="4">
    <location>
        <begin position="420"/>
        <end position="439"/>
    </location>
</feature>
<evidence type="ECO:0000256" key="3">
    <source>
        <dbReference type="SAM" id="Coils"/>
    </source>
</evidence>
<dbReference type="AlphaFoldDB" id="A0AAV6NUI4"/>
<feature type="compositionally biased region" description="Polar residues" evidence="4">
    <location>
        <begin position="397"/>
        <end position="408"/>
    </location>
</feature>
<feature type="compositionally biased region" description="Polar residues" evidence="4">
    <location>
        <begin position="503"/>
        <end position="512"/>
    </location>
</feature>
<keyword evidence="2" id="KW-0159">Chromosome partition</keyword>
<keyword evidence="7" id="KW-1185">Reference proteome</keyword>
<dbReference type="PANTHER" id="PTHR34373">
    <property type="entry name" value="SHUGOSHIN 2"/>
    <property type="match status" value="1"/>
</dbReference>
<protein>
    <submittedName>
        <fullName evidence="6">SHUGOSHIN 2</fullName>
    </submittedName>
</protein>
<dbReference type="EMBL" id="JAGKQH010000004">
    <property type="protein sequence ID" value="KAG6602286.1"/>
    <property type="molecule type" value="Genomic_DNA"/>
</dbReference>
<dbReference type="PANTHER" id="PTHR34373:SF9">
    <property type="entry name" value="SHUGOSHIN 2"/>
    <property type="match status" value="1"/>
</dbReference>
<evidence type="ECO:0000313" key="7">
    <source>
        <dbReference type="Proteomes" id="UP000685013"/>
    </source>
</evidence>
<dbReference type="Pfam" id="PF07557">
    <property type="entry name" value="Shugoshin_C"/>
    <property type="match status" value="1"/>
</dbReference>
<reference evidence="6 7" key="1">
    <citation type="journal article" date="2021" name="Hortic Res">
        <title>The domestication of Cucurbita argyrosperma as revealed by the genome of its wild relative.</title>
        <authorList>
            <person name="Barrera-Redondo J."/>
            <person name="Sanchez-de la Vega G."/>
            <person name="Aguirre-Liguori J.A."/>
            <person name="Castellanos-Morales G."/>
            <person name="Gutierrez-Guerrero Y.T."/>
            <person name="Aguirre-Dugua X."/>
            <person name="Aguirre-Planter E."/>
            <person name="Tenaillon M.I."/>
            <person name="Lira-Saade R."/>
            <person name="Eguiarte L.E."/>
        </authorList>
    </citation>
    <scope>NUCLEOTIDE SEQUENCE [LARGE SCALE GENOMIC DNA]</scope>
    <source>
        <strain evidence="6">JBR-2021</strain>
    </source>
</reference>
<feature type="region of interest" description="Disordered" evidence="4">
    <location>
        <begin position="174"/>
        <end position="204"/>
    </location>
</feature>
<organism evidence="6 7">
    <name type="scientific">Cucurbita argyrosperma subsp. sororia</name>
    <dbReference type="NCBI Taxonomy" id="37648"/>
    <lineage>
        <taxon>Eukaryota</taxon>
        <taxon>Viridiplantae</taxon>
        <taxon>Streptophyta</taxon>
        <taxon>Embryophyta</taxon>
        <taxon>Tracheophyta</taxon>
        <taxon>Spermatophyta</taxon>
        <taxon>Magnoliopsida</taxon>
        <taxon>eudicotyledons</taxon>
        <taxon>Gunneridae</taxon>
        <taxon>Pentapetalae</taxon>
        <taxon>rosids</taxon>
        <taxon>fabids</taxon>
        <taxon>Cucurbitales</taxon>
        <taxon>Cucurbitaceae</taxon>
        <taxon>Cucurbiteae</taxon>
        <taxon>Cucurbita</taxon>
    </lineage>
</organism>
<feature type="coiled-coil region" evidence="3">
    <location>
        <begin position="91"/>
        <end position="118"/>
    </location>
</feature>
<evidence type="ECO:0000256" key="1">
    <source>
        <dbReference type="ARBA" id="ARBA00010845"/>
    </source>
</evidence>
<dbReference type="GO" id="GO:0045144">
    <property type="term" value="P:meiotic sister chromatid segregation"/>
    <property type="evidence" value="ECO:0007669"/>
    <property type="project" value="InterPro"/>
</dbReference>
<evidence type="ECO:0000256" key="2">
    <source>
        <dbReference type="ARBA" id="ARBA00022829"/>
    </source>
</evidence>
<proteinExistence type="inferred from homology"/>
<name>A0AAV6NUI4_9ROSI</name>
<evidence type="ECO:0000256" key="4">
    <source>
        <dbReference type="SAM" id="MobiDB-lite"/>
    </source>
</evidence>
<feature type="domain" description="Shugoshin C-terminal" evidence="5">
    <location>
        <begin position="443"/>
        <end position="467"/>
    </location>
</feature>
<dbReference type="GO" id="GO:0000775">
    <property type="term" value="C:chromosome, centromeric region"/>
    <property type="evidence" value="ECO:0007669"/>
    <property type="project" value="InterPro"/>
</dbReference>
<keyword evidence="3" id="KW-0175">Coiled coil</keyword>
<gene>
    <name evidence="6" type="primary">SGO2</name>
    <name evidence="6" type="ORF">SDJN03_07519</name>
</gene>
<evidence type="ECO:0000313" key="6">
    <source>
        <dbReference type="EMBL" id="KAG6602286.1"/>
    </source>
</evidence>
<dbReference type="InterPro" id="IPR044693">
    <property type="entry name" value="SGO_plant"/>
</dbReference>
<dbReference type="Proteomes" id="UP000685013">
    <property type="component" value="Chromosome 4"/>
</dbReference>
<comment type="caution">
    <text evidence="6">The sequence shown here is derived from an EMBL/GenBank/DDBJ whole genome shotgun (WGS) entry which is preliminary data.</text>
</comment>
<feature type="compositionally biased region" description="Basic and acidic residues" evidence="4">
    <location>
        <begin position="487"/>
        <end position="502"/>
    </location>
</feature>
<feature type="region of interest" description="Disordered" evidence="4">
    <location>
        <begin position="366"/>
        <end position="512"/>
    </location>
</feature>
<dbReference type="GO" id="GO:0034090">
    <property type="term" value="P:maintenance of meiotic sister chromatid cohesion"/>
    <property type="evidence" value="ECO:0007669"/>
    <property type="project" value="InterPro"/>
</dbReference>
<sequence length="512" mass="58002">MEGIISHDSENYDVGGQNMKLTGEKIMKSCKVGDGQRKQLSDISNLKEQPIVQKRDMKQQPSLLMNNEYVDKLQKENMALMRVLAERNRIIEISGNELEKLRINFQKLQQQNLQLAQANSQMLAELNSSKDRLKAFQHELGCKNGVLMARNLDLERKGKLATLQTGEVGTTKCSEAEESMNADKDNKPCKTNRRRKSRRESFGASVLQTEVQKVEGKRPCFRRQSAKFKTEESVKDILETENSSSTDASQCIQTSILPAEDQKVEGKRPGFRRQSARFKTEESVAAKDILETENSNSTCASQCIETSILPAEVQKAEGKRPCSRRQSARLKTEEPVGTNDLFEIENSKSTNTSQCKETSILQTEVQKVEGERPCSRRQSARFKPEEPMPTQDLPEIENSTSTSASQCKDTVFELVTTSTVERKDHGNSTDKSEVQECRRSSVGRPLRRAVEKVQSYKEIPRNIKMRRQEKHQENVECGTPKKVHLPSHAEEDKETLNQKEKVSSFSSNPNRV</sequence>
<evidence type="ECO:0000259" key="5">
    <source>
        <dbReference type="Pfam" id="PF07557"/>
    </source>
</evidence>
<dbReference type="InterPro" id="IPR011515">
    <property type="entry name" value="Shugoshin_C"/>
</dbReference>
<accession>A0AAV6NUI4</accession>
<feature type="compositionally biased region" description="Basic and acidic residues" evidence="4">
    <location>
        <begin position="448"/>
        <end position="461"/>
    </location>
</feature>
<feature type="non-terminal residue" evidence="6">
    <location>
        <position position="1"/>
    </location>
</feature>